<dbReference type="OrthoDB" id="5240640at2"/>
<dbReference type="RefSeq" id="WP_091218295.1">
    <property type="nucleotide sequence ID" value="NZ_FNHE01000005.1"/>
</dbReference>
<accession>A0A1G9SZU6</accession>
<gene>
    <name evidence="1" type="ORF">SAMN05660642_02435</name>
</gene>
<dbReference type="EMBL" id="FNHE01000005">
    <property type="protein sequence ID" value="SDM40902.1"/>
    <property type="molecule type" value="Genomic_DNA"/>
</dbReference>
<protein>
    <submittedName>
        <fullName evidence="1">Uncharacterized protein</fullName>
    </submittedName>
</protein>
<organism evidence="1 2">
    <name type="scientific">Geodermatophilus siccatus</name>
    <dbReference type="NCBI Taxonomy" id="1137991"/>
    <lineage>
        <taxon>Bacteria</taxon>
        <taxon>Bacillati</taxon>
        <taxon>Actinomycetota</taxon>
        <taxon>Actinomycetes</taxon>
        <taxon>Geodermatophilales</taxon>
        <taxon>Geodermatophilaceae</taxon>
        <taxon>Geodermatophilus</taxon>
    </lineage>
</organism>
<dbReference type="AlphaFoldDB" id="A0A1G9SZU6"/>
<evidence type="ECO:0000313" key="2">
    <source>
        <dbReference type="Proteomes" id="UP000198680"/>
    </source>
</evidence>
<proteinExistence type="predicted"/>
<name>A0A1G9SZU6_9ACTN</name>
<dbReference type="STRING" id="1137991.SAMN05660642_02435"/>
<sequence>MSAVVDLPGVTEESWQEEAYRRGWGDGLPLVAPTPARVAAALAALHGIDLELGPLPPSGLVPTRESFAANAVMAGCRPADLPVVLAAVRALQAPEYNLHGVLATTHPCAPMVVVNGPVRAELGINSGGNCLGQGTRANAVIGRAVQLVATHVGGARPGVMDRATQGGPAKYTFCFGENEEESPFPPFSVRRGFAPGQSVVTVAATEGPHNVNDHGGTTAEDLLLTIAGTMAQPGSNNVYVKGPHFLVLGPEHAATFARDGWTADAVRDALWERARIPVSRVSEANQRQFEDWGVVPDGDAYTVSTGPEMLHVLVAGGAGKHSAWIPSFGATAAVSRAVPSRPVDRA</sequence>
<reference evidence="2" key="1">
    <citation type="submission" date="2016-10" db="EMBL/GenBank/DDBJ databases">
        <authorList>
            <person name="Varghese N."/>
            <person name="Submissions S."/>
        </authorList>
    </citation>
    <scope>NUCLEOTIDE SEQUENCE [LARGE SCALE GENOMIC DNA]</scope>
    <source>
        <strain evidence="2">DSM 45419</strain>
    </source>
</reference>
<dbReference type="Proteomes" id="UP000198680">
    <property type="component" value="Unassembled WGS sequence"/>
</dbReference>
<evidence type="ECO:0000313" key="1">
    <source>
        <dbReference type="EMBL" id="SDM40902.1"/>
    </source>
</evidence>
<keyword evidence="2" id="KW-1185">Reference proteome</keyword>